<dbReference type="SMART" id="SM00184">
    <property type="entry name" value="RING"/>
    <property type="match status" value="1"/>
</dbReference>
<evidence type="ECO:0000313" key="7">
    <source>
        <dbReference type="EMBL" id="CCC68013.1"/>
    </source>
</evidence>
<evidence type="ECO:0000256" key="3">
    <source>
        <dbReference type="ARBA" id="ARBA00022833"/>
    </source>
</evidence>
<dbReference type="STRING" id="1064592.G0V963"/>
<dbReference type="InterPro" id="IPR001841">
    <property type="entry name" value="Znf_RING"/>
</dbReference>
<evidence type="ECO:0000256" key="5">
    <source>
        <dbReference type="SAM" id="MobiDB-lite"/>
    </source>
</evidence>
<dbReference type="EMBL" id="HE576752">
    <property type="protein sequence ID" value="CCC68013.1"/>
    <property type="molecule type" value="Genomic_DNA"/>
</dbReference>
<dbReference type="eggNOG" id="KOG2164">
    <property type="taxonomic scope" value="Eukaryota"/>
</dbReference>
<dbReference type="GO" id="GO:0008270">
    <property type="term" value="F:zinc ion binding"/>
    <property type="evidence" value="ECO:0007669"/>
    <property type="project" value="UniProtKB-KW"/>
</dbReference>
<keyword evidence="2 4" id="KW-0863">Zinc-finger</keyword>
<dbReference type="PANTHER" id="PTHR23041:SF78">
    <property type="entry name" value="E3 UBIQUITIN-PROTEIN LIGASE RNF4"/>
    <property type="match status" value="1"/>
</dbReference>
<dbReference type="AlphaFoldDB" id="G0V963"/>
<dbReference type="RefSeq" id="XP_003674392.1">
    <property type="nucleotide sequence ID" value="XM_003674344.1"/>
</dbReference>
<dbReference type="KEGG" id="ncs:NCAS_0A14550"/>
<organism evidence="7 8">
    <name type="scientific">Naumovozyma castellii</name>
    <name type="common">Yeast</name>
    <name type="synonym">Saccharomyces castellii</name>
    <dbReference type="NCBI Taxonomy" id="27288"/>
    <lineage>
        <taxon>Eukaryota</taxon>
        <taxon>Fungi</taxon>
        <taxon>Dikarya</taxon>
        <taxon>Ascomycota</taxon>
        <taxon>Saccharomycotina</taxon>
        <taxon>Saccharomycetes</taxon>
        <taxon>Saccharomycetales</taxon>
        <taxon>Saccharomycetaceae</taxon>
        <taxon>Naumovozyma</taxon>
    </lineage>
</organism>
<reference key="2">
    <citation type="submission" date="2011-08" db="EMBL/GenBank/DDBJ databases">
        <title>Genome sequence of Naumovozyma castellii.</title>
        <authorList>
            <person name="Gordon J.L."/>
            <person name="Armisen D."/>
            <person name="Proux-Wera E."/>
            <person name="OhEigeartaigh S.S."/>
            <person name="Byrne K.P."/>
            <person name="Wolfe K.H."/>
        </authorList>
    </citation>
    <scope>NUCLEOTIDE SEQUENCE</scope>
    <source>
        <strain>Type strain:CBS 4309</strain>
    </source>
</reference>
<dbReference type="GO" id="GO:0006974">
    <property type="term" value="P:DNA damage response"/>
    <property type="evidence" value="ECO:0007669"/>
    <property type="project" value="EnsemblFungi"/>
</dbReference>
<dbReference type="PANTHER" id="PTHR23041">
    <property type="entry name" value="RING FINGER DOMAIN-CONTAINING"/>
    <property type="match status" value="1"/>
</dbReference>
<evidence type="ECO:0000259" key="6">
    <source>
        <dbReference type="PROSITE" id="PS50089"/>
    </source>
</evidence>
<evidence type="ECO:0000256" key="1">
    <source>
        <dbReference type="ARBA" id="ARBA00022723"/>
    </source>
</evidence>
<evidence type="ECO:0000313" key="8">
    <source>
        <dbReference type="Proteomes" id="UP000001640"/>
    </source>
</evidence>
<sequence>MGKLRSDGPSKDEPEPREKESVKRRRIDNDHHNEATTGVNDEEESIDVLDNDDDSVEIVHENAAPASPEDLLIRALEEGLAETPSMEDNLHETNATATPALNTDNTQGQTAENIDESVVINSQPVTSNTRTPTGVSAASSVVTPRVLDTSGFDPLIEAIDLEAAEQQVIQIPDDEIEDEIQRGKKQETYRPVTEYRCPICMDPPETALIAPCGHVFCCDCLFQMVNSSRTYRKDGHCALCRKEVRLRDVKLIILRKKRIKKVA</sequence>
<dbReference type="InterPro" id="IPR013083">
    <property type="entry name" value="Znf_RING/FYVE/PHD"/>
</dbReference>
<dbReference type="UniPathway" id="UPA00143"/>
<dbReference type="GO" id="GO:0016567">
    <property type="term" value="P:protein ubiquitination"/>
    <property type="evidence" value="ECO:0007669"/>
    <property type="project" value="UniProtKB-UniPathway"/>
</dbReference>
<dbReference type="GO" id="GO:0000776">
    <property type="term" value="C:kinetochore"/>
    <property type="evidence" value="ECO:0007669"/>
    <property type="project" value="EnsemblFungi"/>
</dbReference>
<keyword evidence="1" id="KW-0479">Metal-binding</keyword>
<protein>
    <recommendedName>
        <fullName evidence="6">RING-type domain-containing protein</fullName>
    </recommendedName>
</protein>
<feature type="region of interest" description="Disordered" evidence="5">
    <location>
        <begin position="1"/>
        <end position="53"/>
    </location>
</feature>
<name>G0V963_NAUCA</name>
<dbReference type="PROSITE" id="PS00518">
    <property type="entry name" value="ZF_RING_1"/>
    <property type="match status" value="1"/>
</dbReference>
<dbReference type="GO" id="GO:0016925">
    <property type="term" value="P:protein sumoylation"/>
    <property type="evidence" value="ECO:0007669"/>
    <property type="project" value="EnsemblFungi"/>
</dbReference>
<dbReference type="Proteomes" id="UP000001640">
    <property type="component" value="Chromosome 1"/>
</dbReference>
<accession>G0V963</accession>
<dbReference type="OrthoDB" id="6270329at2759"/>
<keyword evidence="3" id="KW-0862">Zinc</keyword>
<dbReference type="FunCoup" id="G0V963">
    <property type="interactions" value="176"/>
</dbReference>
<dbReference type="HOGENOM" id="CLU_081643_0_0_1"/>
<proteinExistence type="predicted"/>
<dbReference type="InterPro" id="IPR017907">
    <property type="entry name" value="Znf_RING_CS"/>
</dbReference>
<reference evidence="7 8" key="1">
    <citation type="journal article" date="2011" name="Proc. Natl. Acad. Sci. U.S.A.">
        <title>Evolutionary erosion of yeast sex chromosomes by mating-type switching accidents.</title>
        <authorList>
            <person name="Gordon J.L."/>
            <person name="Armisen D."/>
            <person name="Proux-Wera E."/>
            <person name="Oheigeartaigh S.S."/>
            <person name="Byrne K.P."/>
            <person name="Wolfe K.H."/>
        </authorList>
    </citation>
    <scope>NUCLEOTIDE SEQUENCE [LARGE SCALE GENOMIC DNA]</scope>
    <source>
        <strain evidence="8">ATCC 76901 / BCRC 22586 / CBS 4309 / NBRC 1992 / NRRL Y-12630</strain>
    </source>
</reference>
<dbReference type="InterPro" id="IPR047134">
    <property type="entry name" value="RNF4"/>
</dbReference>
<dbReference type="GO" id="GO:0000723">
    <property type="term" value="P:telomere maintenance"/>
    <property type="evidence" value="ECO:0007669"/>
    <property type="project" value="EnsemblFungi"/>
</dbReference>
<dbReference type="GO" id="GO:0004842">
    <property type="term" value="F:ubiquitin-protein transferase activity"/>
    <property type="evidence" value="ECO:0007669"/>
    <property type="project" value="EnsemblFungi"/>
</dbReference>
<feature type="compositionally biased region" description="Basic and acidic residues" evidence="5">
    <location>
        <begin position="1"/>
        <end position="34"/>
    </location>
</feature>
<keyword evidence="8" id="KW-1185">Reference proteome</keyword>
<feature type="compositionally biased region" description="Acidic residues" evidence="5">
    <location>
        <begin position="40"/>
        <end position="53"/>
    </location>
</feature>
<dbReference type="Gene3D" id="3.30.40.10">
    <property type="entry name" value="Zinc/RING finger domain, C3HC4 (zinc finger)"/>
    <property type="match status" value="1"/>
</dbReference>
<dbReference type="GO" id="GO:0033768">
    <property type="term" value="C:SUMO-targeted ubiquitin ligase complex"/>
    <property type="evidence" value="ECO:0007669"/>
    <property type="project" value="EnsemblFungi"/>
</dbReference>
<dbReference type="GeneID" id="96901489"/>
<dbReference type="Pfam" id="PF00097">
    <property type="entry name" value="zf-C3HC4"/>
    <property type="match status" value="1"/>
</dbReference>
<feature type="domain" description="RING-type" evidence="6">
    <location>
        <begin position="197"/>
        <end position="241"/>
    </location>
</feature>
<dbReference type="InterPro" id="IPR018957">
    <property type="entry name" value="Znf_C3HC4_RING-type"/>
</dbReference>
<gene>
    <name evidence="7" type="primary">NCAS0A14550</name>
    <name evidence="7" type="ordered locus">NCAS_0A14550</name>
</gene>
<evidence type="ECO:0000256" key="2">
    <source>
        <dbReference type="ARBA" id="ARBA00022771"/>
    </source>
</evidence>
<dbReference type="SUPFAM" id="SSF57850">
    <property type="entry name" value="RING/U-box"/>
    <property type="match status" value="1"/>
</dbReference>
<dbReference type="PROSITE" id="PS50089">
    <property type="entry name" value="ZF_RING_2"/>
    <property type="match status" value="1"/>
</dbReference>
<evidence type="ECO:0000256" key="4">
    <source>
        <dbReference type="PROSITE-ProRule" id="PRU00175"/>
    </source>
</evidence>
<dbReference type="InParanoid" id="G0V963"/>